<evidence type="ECO:0000313" key="9">
    <source>
        <dbReference type="RefSeq" id="XP_056858259.1"/>
    </source>
</evidence>
<keyword evidence="2" id="KW-0805">Transcription regulation</keyword>
<dbReference type="GO" id="GO:0043565">
    <property type="term" value="F:sequence-specific DNA binding"/>
    <property type="evidence" value="ECO:0007669"/>
    <property type="project" value="InterPro"/>
</dbReference>
<protein>
    <submittedName>
        <fullName evidence="9">Probable WRKY transcription factor 10</fullName>
    </submittedName>
</protein>
<dbReference type="InterPro" id="IPR003657">
    <property type="entry name" value="WRKY_dom"/>
</dbReference>
<dbReference type="KEGG" id="rsz:108837682"/>
<dbReference type="SMART" id="SM00774">
    <property type="entry name" value="WRKY"/>
    <property type="match status" value="1"/>
</dbReference>
<dbReference type="SUPFAM" id="SSF118290">
    <property type="entry name" value="WRKY DNA-binding domain"/>
    <property type="match status" value="1"/>
</dbReference>
<organism evidence="8 9">
    <name type="scientific">Raphanus sativus</name>
    <name type="common">Radish</name>
    <name type="synonym">Raphanus raphanistrum var. sativus</name>
    <dbReference type="NCBI Taxonomy" id="3726"/>
    <lineage>
        <taxon>Eukaryota</taxon>
        <taxon>Viridiplantae</taxon>
        <taxon>Streptophyta</taxon>
        <taxon>Embryophyta</taxon>
        <taxon>Tracheophyta</taxon>
        <taxon>Spermatophyta</taxon>
        <taxon>Magnoliopsida</taxon>
        <taxon>eudicotyledons</taxon>
        <taxon>Gunneridae</taxon>
        <taxon>Pentapetalae</taxon>
        <taxon>rosids</taxon>
        <taxon>malvids</taxon>
        <taxon>Brassicales</taxon>
        <taxon>Brassicaceae</taxon>
        <taxon>Brassiceae</taxon>
        <taxon>Raphanus</taxon>
    </lineage>
</organism>
<evidence type="ECO:0000313" key="8">
    <source>
        <dbReference type="Proteomes" id="UP000504610"/>
    </source>
</evidence>
<comment type="subcellular location">
    <subcellularLocation>
        <location evidence="1">Nucleus</location>
    </subcellularLocation>
</comment>
<evidence type="ECO:0000256" key="6">
    <source>
        <dbReference type="SAM" id="MobiDB-lite"/>
    </source>
</evidence>
<evidence type="ECO:0000256" key="3">
    <source>
        <dbReference type="ARBA" id="ARBA00023125"/>
    </source>
</evidence>
<evidence type="ECO:0000256" key="2">
    <source>
        <dbReference type="ARBA" id="ARBA00023015"/>
    </source>
</evidence>
<dbReference type="RefSeq" id="XP_056858259.1">
    <property type="nucleotide sequence ID" value="XM_057002279.1"/>
</dbReference>
<keyword evidence="8" id="KW-1185">Reference proteome</keyword>
<dbReference type="InterPro" id="IPR036576">
    <property type="entry name" value="WRKY_dom_sf"/>
</dbReference>
<dbReference type="Gene3D" id="2.20.25.80">
    <property type="entry name" value="WRKY domain"/>
    <property type="match status" value="1"/>
</dbReference>
<dbReference type="Pfam" id="PF03106">
    <property type="entry name" value="WRKY"/>
    <property type="match status" value="1"/>
</dbReference>
<dbReference type="AlphaFoldDB" id="A0A9W3D3J9"/>
<feature type="compositionally biased region" description="Polar residues" evidence="6">
    <location>
        <begin position="337"/>
        <end position="354"/>
    </location>
</feature>
<name>A0A9W3D3J9_RAPSA</name>
<dbReference type="GO" id="GO:0005634">
    <property type="term" value="C:nucleus"/>
    <property type="evidence" value="ECO:0007669"/>
    <property type="project" value="UniProtKB-SubCell"/>
</dbReference>
<dbReference type="GeneID" id="108837682"/>
<evidence type="ECO:0000259" key="7">
    <source>
        <dbReference type="PROSITE" id="PS50811"/>
    </source>
</evidence>
<keyword evidence="5" id="KW-0539">Nucleus</keyword>
<reference evidence="9" key="1">
    <citation type="submission" date="2025-08" db="UniProtKB">
        <authorList>
            <consortium name="RefSeq"/>
        </authorList>
    </citation>
    <scope>IDENTIFICATION</scope>
    <source>
        <tissue evidence="9">Leaf</tissue>
    </source>
</reference>
<feature type="compositionally biased region" description="Polar residues" evidence="6">
    <location>
        <begin position="31"/>
        <end position="55"/>
    </location>
</feature>
<keyword evidence="3" id="KW-0238">DNA-binding</keyword>
<proteinExistence type="predicted"/>
<sequence length="423" mass="46565">MSDYDGNFMDDLSPLSSPNIRGLIAMLDQNNNDRNPISETFPETNLSTNPQSEQRSGCLRESLAARRGFDIPPLEIGSISPFANSFRNPILVPSPILVISPGFHSPLLQSPNIFSNSSSQIIPPCPIPNGAPPEMVQISSAGDQTMIIPNNNHPQGGSDDIPTEESFYITSHDSNACPIGAPLIPSSYSEVVVETDVMNHISLENGGEEDDMDREYNHEKDKVEDHNVVVEPSSRKKRKMVVSNMMGVTRQNGTDMVIIQVESEEDHPDDGFRWRKYGQKVVTGNANPRSYYRCTYTGCKVTKHVERSAASMMLVVATYDGIHEHAPPPERIKKSGTKNQSGSSMSQDPSNQTLGLGRPHYSSSASQLFPSALAPQLDMTQFHLSGLSKLPSLPVNKNHERKIGHVIPDGTEVFKVIWEQLFG</sequence>
<feature type="region of interest" description="Disordered" evidence="6">
    <location>
        <begin position="324"/>
        <end position="362"/>
    </location>
</feature>
<dbReference type="GO" id="GO:0003700">
    <property type="term" value="F:DNA-binding transcription factor activity"/>
    <property type="evidence" value="ECO:0007669"/>
    <property type="project" value="InterPro"/>
</dbReference>
<feature type="domain" description="WRKY" evidence="7">
    <location>
        <begin position="263"/>
        <end position="328"/>
    </location>
</feature>
<dbReference type="PROSITE" id="PS50811">
    <property type="entry name" value="WRKY"/>
    <property type="match status" value="1"/>
</dbReference>
<accession>A0A9W3D3J9</accession>
<evidence type="ECO:0000256" key="1">
    <source>
        <dbReference type="ARBA" id="ARBA00004123"/>
    </source>
</evidence>
<keyword evidence="4" id="KW-0804">Transcription</keyword>
<dbReference type="InterPro" id="IPR044810">
    <property type="entry name" value="WRKY_plant"/>
</dbReference>
<dbReference type="OrthoDB" id="1103279at2759"/>
<feature type="region of interest" description="Disordered" evidence="6">
    <location>
        <begin position="31"/>
        <end position="56"/>
    </location>
</feature>
<gene>
    <name evidence="9" type="primary">LOC108837682</name>
</gene>
<dbReference type="PANTHER" id="PTHR31221:SF261">
    <property type="entry name" value="OS03G0657400 PROTEIN"/>
    <property type="match status" value="1"/>
</dbReference>
<evidence type="ECO:0000256" key="4">
    <source>
        <dbReference type="ARBA" id="ARBA00023163"/>
    </source>
</evidence>
<dbReference type="Proteomes" id="UP000504610">
    <property type="component" value="Unplaced"/>
</dbReference>
<dbReference type="PANTHER" id="PTHR31221">
    <property type="entry name" value="WRKY TRANSCRIPTION FACTOR PROTEIN 1-RELATED"/>
    <property type="match status" value="1"/>
</dbReference>
<feature type="compositionally biased region" description="Basic and acidic residues" evidence="6">
    <location>
        <begin position="324"/>
        <end position="333"/>
    </location>
</feature>
<evidence type="ECO:0000256" key="5">
    <source>
        <dbReference type="ARBA" id="ARBA00023242"/>
    </source>
</evidence>